<dbReference type="Gene3D" id="3.30.930.30">
    <property type="match status" value="1"/>
</dbReference>
<dbReference type="GO" id="GO:0003677">
    <property type="term" value="F:DNA binding"/>
    <property type="evidence" value="ECO:0007669"/>
    <property type="project" value="InterPro"/>
</dbReference>
<dbReference type="OrthoDB" id="7586183at2"/>
<evidence type="ECO:0008006" key="4">
    <source>
        <dbReference type="Google" id="ProtNLM"/>
    </source>
</evidence>
<dbReference type="CDD" id="cd17242">
    <property type="entry name" value="MobM_relaxase"/>
    <property type="match status" value="1"/>
</dbReference>
<dbReference type="EMBL" id="BLJE01000002">
    <property type="protein sequence ID" value="GFE64369.1"/>
    <property type="molecule type" value="Genomic_DNA"/>
</dbReference>
<dbReference type="Proteomes" id="UP000436822">
    <property type="component" value="Unassembled WGS sequence"/>
</dbReference>
<proteinExistence type="predicted"/>
<protein>
    <recommendedName>
        <fullName evidence="4">Plasmid recombination enzyme</fullName>
    </recommendedName>
</protein>
<sequence>MRSKLVYNIEPASPSMIASLDRHCLNRVPDGSSNIVVARSYLNEVLVGDDRGLLQSLKNLYASGVQRPAKQAEKPYLRIVVSASPEFFRPDDPKAIGTWDDDRLTEWRKTTIDHLLAEFGSDLVFAELHLDEDTPHIHAVVAPTYSKKARKPGRKKRNETEEEFEARKAKAIAANGVRTVGRASHDSLSKKGSFQRLRERMALAVHHLGIDYGEDRSVNAPAGQSTREWVKEQFAEVRKEKGQVASDQEELAQQKAELGNLNMQISQLANELAQKKTTVQRLIDKRNNLRSRLPT</sequence>
<dbReference type="AlphaFoldDB" id="A0A6N6JG65"/>
<keyword evidence="3" id="KW-1185">Reference proteome</keyword>
<dbReference type="Pfam" id="PF01076">
    <property type="entry name" value="Mob_Pre"/>
    <property type="match status" value="1"/>
</dbReference>
<feature type="coiled-coil region" evidence="1">
    <location>
        <begin position="237"/>
        <end position="292"/>
    </location>
</feature>
<dbReference type="InterPro" id="IPR001668">
    <property type="entry name" value="Mob_Pre"/>
</dbReference>
<evidence type="ECO:0000313" key="3">
    <source>
        <dbReference type="Proteomes" id="UP000436822"/>
    </source>
</evidence>
<dbReference type="GO" id="GO:0006310">
    <property type="term" value="P:DNA recombination"/>
    <property type="evidence" value="ECO:0007669"/>
    <property type="project" value="InterPro"/>
</dbReference>
<comment type="caution">
    <text evidence="2">The sequence shown here is derived from an EMBL/GenBank/DDBJ whole genome shotgun (WGS) entry which is preliminary data.</text>
</comment>
<evidence type="ECO:0000313" key="2">
    <source>
        <dbReference type="EMBL" id="GFE64369.1"/>
    </source>
</evidence>
<dbReference type="RefSeq" id="WP_159805499.1">
    <property type="nucleotide sequence ID" value="NZ_BLJE01000002.1"/>
</dbReference>
<accession>A0A6N6JG65</accession>
<gene>
    <name evidence="2" type="ORF">KIN_14430</name>
</gene>
<name>A0A6N6JG65_9RHOB</name>
<reference evidence="2 3" key="1">
    <citation type="submission" date="2019-12" db="EMBL/GenBank/DDBJ databases">
        <title>Litoreibacter badius sp. nov., a novel bacteriochlorophyll a-containing bacterium in the genus Litoreibacter.</title>
        <authorList>
            <person name="Kanamuro M."/>
            <person name="Takabe Y."/>
            <person name="Mori K."/>
            <person name="Takaichi S."/>
            <person name="Hanada S."/>
        </authorList>
    </citation>
    <scope>NUCLEOTIDE SEQUENCE [LARGE SCALE GENOMIC DNA]</scope>
    <source>
        <strain evidence="2 3">K6</strain>
    </source>
</reference>
<organism evidence="2 3">
    <name type="scientific">Litoreibacter roseus</name>
    <dbReference type="NCBI Taxonomy" id="2601869"/>
    <lineage>
        <taxon>Bacteria</taxon>
        <taxon>Pseudomonadati</taxon>
        <taxon>Pseudomonadota</taxon>
        <taxon>Alphaproteobacteria</taxon>
        <taxon>Rhodobacterales</taxon>
        <taxon>Roseobacteraceae</taxon>
        <taxon>Litoreibacter</taxon>
    </lineage>
</organism>
<evidence type="ECO:0000256" key="1">
    <source>
        <dbReference type="SAM" id="Coils"/>
    </source>
</evidence>
<keyword evidence="1" id="KW-0175">Coiled coil</keyword>